<evidence type="ECO:0000256" key="1">
    <source>
        <dbReference type="SAM" id="MobiDB-lite"/>
    </source>
</evidence>
<dbReference type="STRING" id="54.SAMN02745121_06940"/>
<sequence length="450" mass="46247">MLAVAALVFARLSSAAAPTAAPPVDLTWQAPRECPDAGAVLDMVAGFLRQPTGDAEPARAVARAVVGRVGATWELRLALRGRGPDDRRTVRAESCPLLARAAALLIAIHLDPLAVTRSLPAAAVVPPAPPDLSLGTSAPAPPDPPPGSAPPSDLSPRTSPSSPGVPPSPAPPSDLSPRTSQTPPSDADLSLRTPPLSPAELAARPVPPQLPPDPSLPPTSLTREPPRPPPAPAGQPLPPSPPRSPLAPARPLAPEDMAEEAAELAAPPRPEPPASPPVLGHLRLEGGLDVGVLPRVGGLAGVFGGVTLPRLRVEAGLVGAPARLLAGDGDRPGGRFDRLAGVVRICPTWRPHPALVVLLCAGGEIGAIRGVALDVRAPSPRWAPWASLFLGPALRWRVAGPVGLWLAVEGLVALNRPIFTVGDDQEVYRGGRAGLRTALGLDLQFGPRNR</sequence>
<keyword evidence="4" id="KW-1185">Reference proteome</keyword>
<proteinExistence type="predicted"/>
<protein>
    <submittedName>
        <fullName evidence="3">Uncharacterized protein</fullName>
    </submittedName>
</protein>
<gene>
    <name evidence="3" type="ORF">SAMN02745121_06940</name>
</gene>
<feature type="compositionally biased region" description="Pro residues" evidence="1">
    <location>
        <begin position="163"/>
        <end position="174"/>
    </location>
</feature>
<organism evidence="3 4">
    <name type="scientific">Nannocystis exedens</name>
    <dbReference type="NCBI Taxonomy" id="54"/>
    <lineage>
        <taxon>Bacteria</taxon>
        <taxon>Pseudomonadati</taxon>
        <taxon>Myxococcota</taxon>
        <taxon>Polyangia</taxon>
        <taxon>Nannocystales</taxon>
        <taxon>Nannocystaceae</taxon>
        <taxon>Nannocystis</taxon>
    </lineage>
</organism>
<feature type="region of interest" description="Disordered" evidence="1">
    <location>
        <begin position="130"/>
        <end position="280"/>
    </location>
</feature>
<name>A0A1I2G1F2_9BACT</name>
<evidence type="ECO:0000313" key="3">
    <source>
        <dbReference type="EMBL" id="SFF10481.1"/>
    </source>
</evidence>
<dbReference type="AlphaFoldDB" id="A0A1I2G1F2"/>
<feature type="compositionally biased region" description="Pro residues" evidence="1">
    <location>
        <begin position="267"/>
        <end position="276"/>
    </location>
</feature>
<dbReference type="Proteomes" id="UP000199400">
    <property type="component" value="Unassembled WGS sequence"/>
</dbReference>
<feature type="compositionally biased region" description="Pro residues" evidence="1">
    <location>
        <begin position="205"/>
        <end position="217"/>
    </location>
</feature>
<evidence type="ECO:0000256" key="2">
    <source>
        <dbReference type="SAM" id="SignalP"/>
    </source>
</evidence>
<dbReference type="RefSeq" id="WP_100793361.1">
    <property type="nucleotide sequence ID" value="NZ_FOMX01000029.1"/>
</dbReference>
<keyword evidence="2" id="KW-0732">Signal</keyword>
<feature type="compositionally biased region" description="Pro residues" evidence="1">
    <location>
        <begin position="139"/>
        <end position="149"/>
    </location>
</feature>
<feature type="compositionally biased region" description="Low complexity" evidence="1">
    <location>
        <begin position="150"/>
        <end position="162"/>
    </location>
</feature>
<reference evidence="4" key="1">
    <citation type="submission" date="2016-10" db="EMBL/GenBank/DDBJ databases">
        <authorList>
            <person name="Varghese N."/>
            <person name="Submissions S."/>
        </authorList>
    </citation>
    <scope>NUCLEOTIDE SEQUENCE [LARGE SCALE GENOMIC DNA]</scope>
    <source>
        <strain evidence="4">ATCC 25963</strain>
    </source>
</reference>
<feature type="signal peptide" evidence="2">
    <location>
        <begin position="1"/>
        <end position="20"/>
    </location>
</feature>
<dbReference type="EMBL" id="FOMX01000029">
    <property type="protein sequence ID" value="SFF10481.1"/>
    <property type="molecule type" value="Genomic_DNA"/>
</dbReference>
<accession>A0A1I2G1F2</accession>
<evidence type="ECO:0000313" key="4">
    <source>
        <dbReference type="Proteomes" id="UP000199400"/>
    </source>
</evidence>
<feature type="compositionally biased region" description="Pro residues" evidence="1">
    <location>
        <begin position="227"/>
        <end position="245"/>
    </location>
</feature>
<feature type="chain" id="PRO_5011549413" evidence="2">
    <location>
        <begin position="21"/>
        <end position="450"/>
    </location>
</feature>
<feature type="compositionally biased region" description="Low complexity" evidence="1">
    <location>
        <begin position="246"/>
        <end position="255"/>
    </location>
</feature>